<dbReference type="Pfam" id="PF06580">
    <property type="entry name" value="His_kinase"/>
    <property type="match status" value="1"/>
</dbReference>
<keyword evidence="4" id="KW-1185">Reference proteome</keyword>
<dbReference type="PANTHER" id="PTHR34220">
    <property type="entry name" value="SENSOR HISTIDINE KINASE YPDA"/>
    <property type="match status" value="1"/>
</dbReference>
<feature type="transmembrane region" description="Helical" evidence="1">
    <location>
        <begin position="248"/>
        <end position="269"/>
    </location>
</feature>
<dbReference type="Gene3D" id="3.30.565.10">
    <property type="entry name" value="Histidine kinase-like ATPase, C-terminal domain"/>
    <property type="match status" value="1"/>
</dbReference>
<sequence>MQNYLAKIISLGFTRELKIIKTNTRIGFQQPEEVLFSSSLINTGAAIAIVLTFFLLLVFLITKLITKRYKREAKLNYLLWVKYIFVFCLTVTPIIYVLKTFKAYEFLSVWFVLLMLALFSIHTYFLIPKFIQKKRWTIYGINLFALLIVCIVSQIKVVRAKIKLSSHFYGDSEGNIDSDVIVFIVGVSIFLVLFSLLFHYTNLLSKKRKGILYLFKSKLVNGEVLVNVIVVTSISVPFVMNIGQRTGIFFFILFIMATAIFYFQTFVLFPRYALKKKIPIYLLYNLIIVTVVLIVLFLFEGIQSNFNSKNINLVIATSSVFGVQKSMNIALALTSLWLIIPAGIYAVSRKKIISDIKLGYGLFRKKEAELNQLKSQLNPHFLFNSLNTVYAFALKEGGNRTAEYIAKLSNLMRFLIDDVNKDTIPIETEVNYIQDFIELQSTRSAEKHDINIQISIHKDFEYEITPMLLVPFVENAFKHGVNPNKPSELKLEIKAKNRQIDFIIENSIEDSFKPFYKDEGYGIGIKNIRKRLELIYPERHNLLITKTEQRFNVELKLYL</sequence>
<dbReference type="OrthoDB" id="9809908at2"/>
<keyword evidence="1" id="KW-1133">Transmembrane helix</keyword>
<dbReference type="EMBL" id="VSDQ01000718">
    <property type="protein sequence ID" value="TYA71699.1"/>
    <property type="molecule type" value="Genomic_DNA"/>
</dbReference>
<evidence type="ECO:0000313" key="3">
    <source>
        <dbReference type="EMBL" id="TYA71699.1"/>
    </source>
</evidence>
<keyword evidence="1" id="KW-0472">Membrane</keyword>
<dbReference type="InterPro" id="IPR036890">
    <property type="entry name" value="HATPase_C_sf"/>
</dbReference>
<keyword evidence="1" id="KW-0812">Transmembrane</keyword>
<dbReference type="Proteomes" id="UP000323930">
    <property type="component" value="Unassembled WGS sequence"/>
</dbReference>
<evidence type="ECO:0000259" key="2">
    <source>
        <dbReference type="Pfam" id="PF06580"/>
    </source>
</evidence>
<gene>
    <name evidence="3" type="ORF">FUA24_19260</name>
</gene>
<comment type="caution">
    <text evidence="3">The sequence shown here is derived from an EMBL/GenBank/DDBJ whole genome shotgun (WGS) entry which is preliminary data.</text>
</comment>
<evidence type="ECO:0000313" key="4">
    <source>
        <dbReference type="Proteomes" id="UP000323930"/>
    </source>
</evidence>
<organism evidence="3 4">
    <name type="scientific">Seonamhaeicola marinus</name>
    <dbReference type="NCBI Taxonomy" id="1912246"/>
    <lineage>
        <taxon>Bacteria</taxon>
        <taxon>Pseudomonadati</taxon>
        <taxon>Bacteroidota</taxon>
        <taxon>Flavobacteriia</taxon>
        <taxon>Flavobacteriales</taxon>
        <taxon>Flavobacteriaceae</taxon>
    </lineage>
</organism>
<proteinExistence type="predicted"/>
<dbReference type="AlphaFoldDB" id="A0A5D0HMX5"/>
<protein>
    <recommendedName>
        <fullName evidence="2">Signal transduction histidine kinase internal region domain-containing protein</fullName>
    </recommendedName>
</protein>
<dbReference type="InterPro" id="IPR050640">
    <property type="entry name" value="Bact_2-comp_sensor_kinase"/>
</dbReference>
<dbReference type="PANTHER" id="PTHR34220:SF7">
    <property type="entry name" value="SENSOR HISTIDINE KINASE YPDA"/>
    <property type="match status" value="1"/>
</dbReference>
<dbReference type="InterPro" id="IPR010559">
    <property type="entry name" value="Sig_transdc_His_kin_internal"/>
</dbReference>
<accession>A0A5D0HMX5</accession>
<name>A0A5D0HMX5_9FLAO</name>
<feature type="transmembrane region" description="Helical" evidence="1">
    <location>
        <begin position="139"/>
        <end position="160"/>
    </location>
</feature>
<dbReference type="GO" id="GO:0000155">
    <property type="term" value="F:phosphorelay sensor kinase activity"/>
    <property type="evidence" value="ECO:0007669"/>
    <property type="project" value="InterPro"/>
</dbReference>
<feature type="transmembrane region" description="Helical" evidence="1">
    <location>
        <begin position="224"/>
        <end position="242"/>
    </location>
</feature>
<feature type="transmembrane region" description="Helical" evidence="1">
    <location>
        <begin position="281"/>
        <end position="299"/>
    </location>
</feature>
<reference evidence="3 4" key="1">
    <citation type="submission" date="2019-08" db="EMBL/GenBank/DDBJ databases">
        <title>Seonamhaeicola sediminis sp. nov., isolated from marine sediment.</title>
        <authorList>
            <person name="Cao W.R."/>
        </authorList>
    </citation>
    <scope>NUCLEOTIDE SEQUENCE [LARGE SCALE GENOMIC DNA]</scope>
    <source>
        <strain evidence="3 4">B011</strain>
    </source>
</reference>
<evidence type="ECO:0000256" key="1">
    <source>
        <dbReference type="SAM" id="Phobius"/>
    </source>
</evidence>
<dbReference type="GO" id="GO:0016020">
    <property type="term" value="C:membrane"/>
    <property type="evidence" value="ECO:0007669"/>
    <property type="project" value="InterPro"/>
</dbReference>
<feature type="transmembrane region" description="Helical" evidence="1">
    <location>
        <begin position="104"/>
        <end position="127"/>
    </location>
</feature>
<feature type="transmembrane region" description="Helical" evidence="1">
    <location>
        <begin position="45"/>
        <end position="65"/>
    </location>
</feature>
<dbReference type="RefSeq" id="WP_148544685.1">
    <property type="nucleotide sequence ID" value="NZ_VSDQ01000718.1"/>
</dbReference>
<feature type="transmembrane region" description="Helical" evidence="1">
    <location>
        <begin position="180"/>
        <end position="203"/>
    </location>
</feature>
<feature type="domain" description="Signal transduction histidine kinase internal region" evidence="2">
    <location>
        <begin position="368"/>
        <end position="446"/>
    </location>
</feature>
<feature type="transmembrane region" description="Helical" evidence="1">
    <location>
        <begin position="329"/>
        <end position="347"/>
    </location>
</feature>
<feature type="transmembrane region" description="Helical" evidence="1">
    <location>
        <begin position="77"/>
        <end position="98"/>
    </location>
</feature>